<dbReference type="RefSeq" id="WP_068693724.1">
    <property type="nucleotide sequence ID" value="NZ_CP063196.1"/>
</dbReference>
<evidence type="ECO:0000313" key="2">
    <source>
        <dbReference type="Proteomes" id="UP000265719"/>
    </source>
</evidence>
<protein>
    <submittedName>
        <fullName evidence="1">Uncharacterized protein</fullName>
    </submittedName>
</protein>
<proteinExistence type="predicted"/>
<accession>A0A399G0L7</accession>
<dbReference type="OrthoDB" id="3632340at2"/>
<dbReference type="AlphaFoldDB" id="A0A399G0L7"/>
<dbReference type="KEGG" id="thao:NI17_009975"/>
<dbReference type="EMBL" id="CP063196">
    <property type="protein sequence ID" value="UOE21405.1"/>
    <property type="molecule type" value="Genomic_DNA"/>
</dbReference>
<dbReference type="Proteomes" id="UP000265719">
    <property type="component" value="Chromosome"/>
</dbReference>
<name>A0A399G0L7_9ACTN</name>
<gene>
    <name evidence="1" type="ORF">NI17_009975</name>
</gene>
<organism evidence="1 2">
    <name type="scientific">Thermobifida halotolerans</name>
    <dbReference type="NCBI Taxonomy" id="483545"/>
    <lineage>
        <taxon>Bacteria</taxon>
        <taxon>Bacillati</taxon>
        <taxon>Actinomycetota</taxon>
        <taxon>Actinomycetes</taxon>
        <taxon>Streptosporangiales</taxon>
        <taxon>Nocardiopsidaceae</taxon>
        <taxon>Thermobifida</taxon>
    </lineage>
</organism>
<reference evidence="1" key="1">
    <citation type="submission" date="2020-10" db="EMBL/GenBank/DDBJ databases">
        <title>De novo genome project of the cellulose decomposer Thermobifida halotolerans type strain.</title>
        <authorList>
            <person name="Nagy I."/>
            <person name="Horvath B."/>
            <person name="Kukolya J."/>
            <person name="Nagy I."/>
            <person name="Orsini M."/>
        </authorList>
    </citation>
    <scope>NUCLEOTIDE SEQUENCE</scope>
    <source>
        <strain evidence="1">DSM 44931</strain>
    </source>
</reference>
<sequence>MEWQQSFTRLLDGTHTPSEDPLEHGAQLVVTDPDGGEVFRSALARCFRVEEDDPTLVWIRPILRGAVDPETGWYVFNLNLARRRCLHWASVTDGPGGGLVFRLVSGQVARVEPARGDELAELRRWDDFTLTLLTAEEERALEALEEDSWIGRFS</sequence>
<keyword evidence="2" id="KW-1185">Reference proteome</keyword>
<evidence type="ECO:0000313" key="1">
    <source>
        <dbReference type="EMBL" id="UOE21405.1"/>
    </source>
</evidence>